<protein>
    <recommendedName>
        <fullName evidence="1">2EXR domain-containing protein</fullName>
    </recommendedName>
</protein>
<evidence type="ECO:0000313" key="2">
    <source>
        <dbReference type="EMBL" id="KAF7948477.1"/>
    </source>
</evidence>
<evidence type="ECO:0000313" key="3">
    <source>
        <dbReference type="Proteomes" id="UP000710849"/>
    </source>
</evidence>
<feature type="domain" description="2EXR" evidence="1">
    <location>
        <begin position="111"/>
        <end position="195"/>
    </location>
</feature>
<organism evidence="2 3">
    <name type="scientific">Botrytis byssoidea</name>
    <dbReference type="NCBI Taxonomy" id="139641"/>
    <lineage>
        <taxon>Eukaryota</taxon>
        <taxon>Fungi</taxon>
        <taxon>Dikarya</taxon>
        <taxon>Ascomycota</taxon>
        <taxon>Pezizomycotina</taxon>
        <taxon>Leotiomycetes</taxon>
        <taxon>Helotiales</taxon>
        <taxon>Sclerotiniaceae</taxon>
        <taxon>Botrytis</taxon>
    </lineage>
</organism>
<name>A0A9P5ISG6_9HELO</name>
<dbReference type="EMBL" id="RCSW01000006">
    <property type="protein sequence ID" value="KAF7948477.1"/>
    <property type="molecule type" value="Genomic_DNA"/>
</dbReference>
<dbReference type="InterPro" id="IPR045518">
    <property type="entry name" value="2EXR"/>
</dbReference>
<sequence>MASPVEDRGSIESTGCELPTTAILDHQVMANDEVKPVATQNKFQIKFTSINPVNLVGPDSGCNSNNDPTPSGKKELEAAYYSSKMFNFFETQLYRNGLLSTIGATASSDSFILFPLLPIELQRKIWFYALPPPDSNVWALFHVRYCQNNTKAAISIHCHSREISKPAFPFLYALQPVCRMAREMFLKHYSQFTFDGINNKNIRDPEDEDDNNYRLVTVIAKPGIWNMATSRSFSKRKTRISWKPSMRNLSRRNVSLLLTTTKLVVFSCLWRSSNFSWKLEGGPRYCQHAIVSFATFDTHDHQASVGSHFHLNFGEF</sequence>
<keyword evidence="3" id="KW-1185">Reference proteome</keyword>
<evidence type="ECO:0000259" key="1">
    <source>
        <dbReference type="Pfam" id="PF20150"/>
    </source>
</evidence>
<dbReference type="GeneID" id="62147477"/>
<dbReference type="Proteomes" id="UP000710849">
    <property type="component" value="Unassembled WGS sequence"/>
</dbReference>
<accession>A0A9P5ISG6</accession>
<comment type="caution">
    <text evidence="2">The sequence shown here is derived from an EMBL/GenBank/DDBJ whole genome shotgun (WGS) entry which is preliminary data.</text>
</comment>
<dbReference type="RefSeq" id="XP_038735009.1">
    <property type="nucleotide sequence ID" value="XM_038874400.1"/>
</dbReference>
<gene>
    <name evidence="2" type="ORF">EAE97_003888</name>
</gene>
<proteinExistence type="predicted"/>
<dbReference type="Pfam" id="PF20150">
    <property type="entry name" value="2EXR"/>
    <property type="match status" value="1"/>
</dbReference>
<dbReference type="AlphaFoldDB" id="A0A9P5ISG6"/>
<reference evidence="2 3" key="1">
    <citation type="journal article" date="2020" name="Genome Biol. Evol.">
        <title>Comparative genomics of Sclerotiniaceae.</title>
        <authorList>
            <person name="Valero Jimenez C.A."/>
            <person name="Steentjes M."/>
            <person name="Scholten O.E."/>
            <person name="Van Kan J.A.L."/>
        </authorList>
    </citation>
    <scope>NUCLEOTIDE SEQUENCE [LARGE SCALE GENOMIC DNA]</scope>
    <source>
        <strain evidence="2 3">MUCL 94</strain>
    </source>
</reference>